<evidence type="ECO:0000256" key="4">
    <source>
        <dbReference type="ARBA" id="ARBA00022475"/>
    </source>
</evidence>
<dbReference type="NCBIfam" id="TIGR01352">
    <property type="entry name" value="tonB_Cterm"/>
    <property type="match status" value="1"/>
</dbReference>
<evidence type="ECO:0000256" key="7">
    <source>
        <dbReference type="ARBA" id="ARBA00022927"/>
    </source>
</evidence>
<dbReference type="EMBL" id="MAYW01000030">
    <property type="protein sequence ID" value="ODS33368.1"/>
    <property type="molecule type" value="Genomic_DNA"/>
</dbReference>
<proteinExistence type="inferred from homology"/>
<gene>
    <name evidence="11" type="ORF">SCARUB_01477</name>
</gene>
<sequence length="69" mass="7500">MSMEGNVIISFVVCLDGSVKDVKIEKSSGFSILDNNAEKAIRKASPFPPPPVGVKIVIPITYKLAHFVR</sequence>
<name>A0A1E3XCQ4_9BACT</name>
<dbReference type="GO" id="GO:0098797">
    <property type="term" value="C:plasma membrane protein complex"/>
    <property type="evidence" value="ECO:0007669"/>
    <property type="project" value="TreeGrafter"/>
</dbReference>
<dbReference type="AlphaFoldDB" id="A0A1E3XCQ4"/>
<dbReference type="InterPro" id="IPR051045">
    <property type="entry name" value="TonB-dependent_transducer"/>
</dbReference>
<keyword evidence="8" id="KW-1133">Transmembrane helix</keyword>
<dbReference type="PANTHER" id="PTHR33446">
    <property type="entry name" value="PROTEIN TONB-RELATED"/>
    <property type="match status" value="1"/>
</dbReference>
<evidence type="ECO:0000256" key="6">
    <source>
        <dbReference type="ARBA" id="ARBA00022692"/>
    </source>
</evidence>
<dbReference type="Pfam" id="PF03544">
    <property type="entry name" value="TonB_C"/>
    <property type="match status" value="1"/>
</dbReference>
<evidence type="ECO:0000256" key="8">
    <source>
        <dbReference type="ARBA" id="ARBA00022989"/>
    </source>
</evidence>
<evidence type="ECO:0000256" key="2">
    <source>
        <dbReference type="ARBA" id="ARBA00006555"/>
    </source>
</evidence>
<comment type="similarity">
    <text evidence="2">Belongs to the TonB family.</text>
</comment>
<dbReference type="GO" id="GO:0055085">
    <property type="term" value="P:transmembrane transport"/>
    <property type="evidence" value="ECO:0007669"/>
    <property type="project" value="InterPro"/>
</dbReference>
<evidence type="ECO:0000256" key="1">
    <source>
        <dbReference type="ARBA" id="ARBA00004383"/>
    </source>
</evidence>
<comment type="caution">
    <text evidence="11">The sequence shown here is derived from an EMBL/GenBank/DDBJ whole genome shotgun (WGS) entry which is preliminary data.</text>
</comment>
<dbReference type="GO" id="GO:0031992">
    <property type="term" value="F:energy transducer activity"/>
    <property type="evidence" value="ECO:0007669"/>
    <property type="project" value="TreeGrafter"/>
</dbReference>
<dbReference type="InterPro" id="IPR006260">
    <property type="entry name" value="TonB/TolA_C"/>
</dbReference>
<keyword evidence="4" id="KW-1003">Cell membrane</keyword>
<organism evidence="11 12">
    <name type="scientific">Candidatus Scalindua rubra</name>
    <dbReference type="NCBI Taxonomy" id="1872076"/>
    <lineage>
        <taxon>Bacteria</taxon>
        <taxon>Pseudomonadati</taxon>
        <taxon>Planctomycetota</taxon>
        <taxon>Candidatus Brocadiia</taxon>
        <taxon>Candidatus Brocadiales</taxon>
        <taxon>Candidatus Scalinduaceae</taxon>
        <taxon>Candidatus Scalindua</taxon>
    </lineage>
</organism>
<dbReference type="GO" id="GO:0015031">
    <property type="term" value="P:protein transport"/>
    <property type="evidence" value="ECO:0007669"/>
    <property type="project" value="UniProtKB-KW"/>
</dbReference>
<dbReference type="SUPFAM" id="SSF74653">
    <property type="entry name" value="TolA/TonB C-terminal domain"/>
    <property type="match status" value="1"/>
</dbReference>
<dbReference type="PANTHER" id="PTHR33446:SF2">
    <property type="entry name" value="PROTEIN TONB"/>
    <property type="match status" value="1"/>
</dbReference>
<evidence type="ECO:0000256" key="5">
    <source>
        <dbReference type="ARBA" id="ARBA00022519"/>
    </source>
</evidence>
<dbReference type="Gene3D" id="3.30.1150.10">
    <property type="match status" value="1"/>
</dbReference>
<accession>A0A1E3XCQ4</accession>
<dbReference type="PROSITE" id="PS52015">
    <property type="entry name" value="TONB_CTD"/>
    <property type="match status" value="1"/>
</dbReference>
<keyword evidence="7" id="KW-0653">Protein transport</keyword>
<feature type="domain" description="TonB C-terminal" evidence="10">
    <location>
        <begin position="1"/>
        <end position="69"/>
    </location>
</feature>
<keyword evidence="3" id="KW-0813">Transport</keyword>
<dbReference type="Proteomes" id="UP000094056">
    <property type="component" value="Unassembled WGS sequence"/>
</dbReference>
<keyword evidence="9" id="KW-0472">Membrane</keyword>
<evidence type="ECO:0000256" key="9">
    <source>
        <dbReference type="ARBA" id="ARBA00023136"/>
    </source>
</evidence>
<evidence type="ECO:0000313" key="12">
    <source>
        <dbReference type="Proteomes" id="UP000094056"/>
    </source>
</evidence>
<evidence type="ECO:0000313" key="11">
    <source>
        <dbReference type="EMBL" id="ODS33368.1"/>
    </source>
</evidence>
<evidence type="ECO:0000259" key="10">
    <source>
        <dbReference type="PROSITE" id="PS52015"/>
    </source>
</evidence>
<reference evidence="11 12" key="1">
    <citation type="submission" date="2016-07" db="EMBL/GenBank/DDBJ databases">
        <title>Draft genome of Scalindua rubra, obtained from a brine-seawater interface in the Red Sea, sheds light on salt adaptation in anammox bacteria.</title>
        <authorList>
            <person name="Speth D.R."/>
            <person name="Lagkouvardos I."/>
            <person name="Wang Y."/>
            <person name="Qian P.-Y."/>
            <person name="Dutilh B.E."/>
            <person name="Jetten M.S."/>
        </authorList>
    </citation>
    <scope>NUCLEOTIDE SEQUENCE [LARGE SCALE GENOMIC DNA]</scope>
    <source>
        <strain evidence="11">BSI-1</strain>
    </source>
</reference>
<evidence type="ECO:0000256" key="3">
    <source>
        <dbReference type="ARBA" id="ARBA00022448"/>
    </source>
</evidence>
<dbReference type="InterPro" id="IPR037682">
    <property type="entry name" value="TonB_C"/>
</dbReference>
<comment type="subcellular location">
    <subcellularLocation>
        <location evidence="1">Cell inner membrane</location>
        <topology evidence="1">Single-pass membrane protein</topology>
        <orientation evidence="1">Periplasmic side</orientation>
    </subcellularLocation>
</comment>
<keyword evidence="6" id="KW-0812">Transmembrane</keyword>
<protein>
    <submittedName>
        <fullName evidence="11">Gram-negative bacterial tonB protein</fullName>
    </submittedName>
</protein>
<keyword evidence="5" id="KW-0997">Cell inner membrane</keyword>